<evidence type="ECO:0000313" key="10">
    <source>
        <dbReference type="EMBL" id="APD73856.1"/>
    </source>
</evidence>
<dbReference type="SUPFAM" id="SSF118251">
    <property type="entry name" value="Variant surface glycoprotein MITAT 1.2, VSG 221, C-terminal domain"/>
    <property type="match status" value="1"/>
</dbReference>
<dbReference type="VEuPathDB" id="TriTrypDB:Tb10.v4.0263"/>
<keyword evidence="5" id="KW-0472">Membrane</keyword>
<evidence type="ECO:0000256" key="6">
    <source>
        <dbReference type="ARBA" id="ARBA00023180"/>
    </source>
</evidence>
<feature type="compositionally biased region" description="Low complexity" evidence="8">
    <location>
        <begin position="429"/>
        <end position="447"/>
    </location>
</feature>
<evidence type="ECO:0000256" key="1">
    <source>
        <dbReference type="ARBA" id="ARBA00002523"/>
    </source>
</evidence>
<keyword evidence="4" id="KW-0336">GPI-anchor</keyword>
<evidence type="ECO:0000256" key="2">
    <source>
        <dbReference type="ARBA" id="ARBA00004609"/>
    </source>
</evidence>
<dbReference type="SUPFAM" id="SSF58087">
    <property type="entry name" value="Variant surface glycoprotein (N-terminal domain)"/>
    <property type="match status" value="1"/>
</dbReference>
<organism evidence="10">
    <name type="scientific">Trypanosoma brucei</name>
    <dbReference type="NCBI Taxonomy" id="5691"/>
    <lineage>
        <taxon>Eukaryota</taxon>
        <taxon>Discoba</taxon>
        <taxon>Euglenozoa</taxon>
        <taxon>Kinetoplastea</taxon>
        <taxon>Metakinetoplastina</taxon>
        <taxon>Trypanosomatida</taxon>
        <taxon>Trypanosomatidae</taxon>
        <taxon>Trypanosoma</taxon>
    </lineage>
</organism>
<keyword evidence="9" id="KW-0732">Signal</keyword>
<comment type="subcellular location">
    <subcellularLocation>
        <location evidence="2">Cell membrane</location>
        <topology evidence="2">Lipid-anchor</topology>
        <topology evidence="2">GPI-anchor</topology>
    </subcellularLocation>
</comment>
<keyword evidence="3" id="KW-1003">Cell membrane</keyword>
<dbReference type="AlphaFoldDB" id="A0A1J0R7V5"/>
<keyword evidence="6" id="KW-0325">Glycoprotein</keyword>
<protein>
    <submittedName>
        <fullName evidence="10">Variant surface glycoprotein 1125.1707</fullName>
    </submittedName>
</protein>
<name>A0A1J0R7V5_9TRYP</name>
<evidence type="ECO:0000256" key="7">
    <source>
        <dbReference type="ARBA" id="ARBA00023288"/>
    </source>
</evidence>
<dbReference type="VEuPathDB" id="TriTrypDB:Tb427_000403300"/>
<reference evidence="10" key="1">
    <citation type="submission" date="2016-08" db="EMBL/GenBank/DDBJ databases">
        <title>VSG repertoire of Trypanosoma brucei EATRO 1125.</title>
        <authorList>
            <person name="Cross G.A."/>
        </authorList>
    </citation>
    <scope>NUCLEOTIDE SEQUENCE</scope>
    <source>
        <strain evidence="10">EATRO 1125</strain>
    </source>
</reference>
<accession>A0A1J0R7V5</accession>
<evidence type="ECO:0000256" key="8">
    <source>
        <dbReference type="SAM" id="MobiDB-lite"/>
    </source>
</evidence>
<evidence type="ECO:0000256" key="4">
    <source>
        <dbReference type="ARBA" id="ARBA00022622"/>
    </source>
</evidence>
<dbReference type="GO" id="GO:0098552">
    <property type="term" value="C:side of membrane"/>
    <property type="evidence" value="ECO:0007669"/>
    <property type="project" value="UniProtKB-KW"/>
</dbReference>
<dbReference type="EMBL" id="KX699900">
    <property type="protein sequence ID" value="APD73856.1"/>
    <property type="molecule type" value="Genomic_DNA"/>
</dbReference>
<dbReference type="GO" id="GO:0005886">
    <property type="term" value="C:plasma membrane"/>
    <property type="evidence" value="ECO:0007669"/>
    <property type="project" value="UniProtKB-SubCell"/>
</dbReference>
<comment type="function">
    <text evidence="1">VSG forms a coat on the surface of the parasite. The trypanosome evades the immune response of the host by expressing a series of antigenically distinct VSGs from an estimated 1000 VSG genes.</text>
</comment>
<evidence type="ECO:0000256" key="9">
    <source>
        <dbReference type="SAM" id="SignalP"/>
    </source>
</evidence>
<keyword evidence="7" id="KW-0449">Lipoprotein</keyword>
<dbReference type="InterPro" id="IPR027446">
    <property type="entry name" value="VSG_C_dom_sf"/>
</dbReference>
<feature type="signal peptide" evidence="9">
    <location>
        <begin position="1"/>
        <end position="18"/>
    </location>
</feature>
<sequence>MNTKGLLLSLTLVLWARAKLGSAEANAACKTPCSCVTRIGKIVNYHAARLKTAKQNYDTNIRDLLRLFLATLQADAAEKPKLLPVLASAGGALEACRTALAQEEADQPMISAAMSALAKTYTIYNSLIKKTSTLTLTADGSGHFKNTGIAGSVTHENATASCQEEGKEEENTKITDTNVQQEPDLPELAITGVTTLTCKKESSSPATCSSNTITNGGEIKAVIKHQTAAATQSTASWSSNTMTPGAILVTEVKLTGDNKTNVDAAMKKIKGSKVHLKCGTLLTSYSTVATNDEFKRLVLKALLGKQDNEKTSAESVAEYNKAIKEAYGEGGTDYEAKVWTKVKATQAEINKGDDAGNEPLETIDTLDKLTAAIARKINKDLTEAARPKAENKIESEREKGCTEETDKAKCNKKTGCKYNEKDSKCQEDPAQATATAPPTTNTNTTGNNSFVINKTPLLLAVFVSRIRLLRFIGKSFLPHFIKFIKYGILNGFDRLI</sequence>
<feature type="region of interest" description="Disordered" evidence="8">
    <location>
        <begin position="421"/>
        <end position="447"/>
    </location>
</feature>
<evidence type="ECO:0000256" key="3">
    <source>
        <dbReference type="ARBA" id="ARBA00022475"/>
    </source>
</evidence>
<proteinExistence type="predicted"/>
<feature type="chain" id="PRO_5013017849" evidence="9">
    <location>
        <begin position="19"/>
        <end position="496"/>
    </location>
</feature>
<evidence type="ECO:0000256" key="5">
    <source>
        <dbReference type="ARBA" id="ARBA00023136"/>
    </source>
</evidence>